<dbReference type="Proteomes" id="UP000193922">
    <property type="component" value="Unassembled WGS sequence"/>
</dbReference>
<dbReference type="EMBL" id="MCFD01000007">
    <property type="protein sequence ID" value="ORX69688.1"/>
    <property type="molecule type" value="Genomic_DNA"/>
</dbReference>
<organism evidence="1 2">
    <name type="scientific">Linderina pennispora</name>
    <dbReference type="NCBI Taxonomy" id="61395"/>
    <lineage>
        <taxon>Eukaryota</taxon>
        <taxon>Fungi</taxon>
        <taxon>Fungi incertae sedis</taxon>
        <taxon>Zoopagomycota</taxon>
        <taxon>Kickxellomycotina</taxon>
        <taxon>Kickxellomycetes</taxon>
        <taxon>Kickxellales</taxon>
        <taxon>Kickxellaceae</taxon>
        <taxon>Linderina</taxon>
    </lineage>
</organism>
<sequence length="395" mass="42942">MLANSRTIWKLPQLALLARRPLHAQHSPLAFAAKHTAGAGTIDRRVGTVSPHRHHLVVCNSRSSEWPSKIEGLSPAITALARGSVRLPGRAMVTLSDFAPLPRRHGGCSCSAPAEPDVPVEEKFAKIDVAVFPHGLVAEQLDVDGVQKLLEWLGHDVLPTSWTSTDTGLPQPQFAHRWLDMNKNRHIFICTHGSRDQLCGVHGTQLLRDVRALIADHGLGKHVAAWETSHVGGHKYAANAIVYPRGDWYATWCDKCRGEGGAPVADTAGRTDAQALLDAVTRDAVWWESWRGAVNMTKNDQITTYRRNYPGLSAQEAEHDDSVWTPQCVAQNGPTVNVELGRITSRAISSGPRQTGEKWMLFTNASTIDPLPLVSSMGSGSISEATRAEAGTRAS</sequence>
<gene>
    <name evidence="1" type="ORF">DL89DRAFT_293306</name>
</gene>
<dbReference type="InterPro" id="IPR036249">
    <property type="entry name" value="Thioredoxin-like_sf"/>
</dbReference>
<evidence type="ECO:0000313" key="2">
    <source>
        <dbReference type="Proteomes" id="UP000193922"/>
    </source>
</evidence>
<dbReference type="Gene3D" id="3.40.30.10">
    <property type="entry name" value="Glutaredoxin"/>
    <property type="match status" value="1"/>
</dbReference>
<evidence type="ECO:0008006" key="3">
    <source>
        <dbReference type="Google" id="ProtNLM"/>
    </source>
</evidence>
<dbReference type="AlphaFoldDB" id="A0A1Y1W8L8"/>
<dbReference type="RefSeq" id="XP_040743376.1">
    <property type="nucleotide sequence ID" value="XM_040890379.1"/>
</dbReference>
<proteinExistence type="predicted"/>
<dbReference type="SUPFAM" id="SSF52833">
    <property type="entry name" value="Thioredoxin-like"/>
    <property type="match status" value="1"/>
</dbReference>
<evidence type="ECO:0000313" key="1">
    <source>
        <dbReference type="EMBL" id="ORX69688.1"/>
    </source>
</evidence>
<dbReference type="PANTHER" id="PTHR31902">
    <property type="entry name" value="ACTIN PATCHES DISTAL PROTEIN 1"/>
    <property type="match status" value="1"/>
</dbReference>
<reference evidence="1 2" key="1">
    <citation type="submission" date="2016-07" db="EMBL/GenBank/DDBJ databases">
        <title>Pervasive Adenine N6-methylation of Active Genes in Fungi.</title>
        <authorList>
            <consortium name="DOE Joint Genome Institute"/>
            <person name="Mondo S.J."/>
            <person name="Dannebaum R.O."/>
            <person name="Kuo R.C."/>
            <person name="Labutti K."/>
            <person name="Haridas S."/>
            <person name="Kuo A."/>
            <person name="Salamov A."/>
            <person name="Ahrendt S.R."/>
            <person name="Lipzen A."/>
            <person name="Sullivan W."/>
            <person name="Andreopoulos W.B."/>
            <person name="Clum A."/>
            <person name="Lindquist E."/>
            <person name="Daum C."/>
            <person name="Ramamoorthy G.K."/>
            <person name="Gryganskyi A."/>
            <person name="Culley D."/>
            <person name="Magnuson J.K."/>
            <person name="James T.Y."/>
            <person name="O'Malley M.A."/>
            <person name="Stajich J.E."/>
            <person name="Spatafora J.W."/>
            <person name="Visel A."/>
            <person name="Grigoriev I.V."/>
        </authorList>
    </citation>
    <scope>NUCLEOTIDE SEQUENCE [LARGE SCALE GENOMIC DNA]</scope>
    <source>
        <strain evidence="1 2">ATCC 12442</strain>
    </source>
</reference>
<accession>A0A1Y1W8L8</accession>
<dbReference type="OrthoDB" id="10253744at2759"/>
<dbReference type="InterPro" id="IPR009737">
    <property type="entry name" value="Aim32/Apd1-like"/>
</dbReference>
<name>A0A1Y1W8L8_9FUNG</name>
<dbReference type="CDD" id="cd03062">
    <property type="entry name" value="TRX_Fd_Sucrase"/>
    <property type="match status" value="1"/>
</dbReference>
<dbReference type="STRING" id="61395.A0A1Y1W8L8"/>
<protein>
    <recommendedName>
        <fullName evidence="3">Sucraseferredoxin-like protein</fullName>
    </recommendedName>
</protein>
<keyword evidence="2" id="KW-1185">Reference proteome</keyword>
<comment type="caution">
    <text evidence="1">The sequence shown here is derived from an EMBL/GenBank/DDBJ whole genome shotgun (WGS) entry which is preliminary data.</text>
</comment>
<dbReference type="GeneID" id="63807027"/>
<dbReference type="Pfam" id="PF06999">
    <property type="entry name" value="Suc_Fer-like"/>
    <property type="match status" value="1"/>
</dbReference>